<feature type="transmembrane region" description="Helical" evidence="6">
    <location>
        <begin position="77"/>
        <end position="97"/>
    </location>
</feature>
<dbReference type="GO" id="GO:0005886">
    <property type="term" value="C:plasma membrane"/>
    <property type="evidence" value="ECO:0007669"/>
    <property type="project" value="UniProtKB-SubCell"/>
</dbReference>
<dbReference type="PANTHER" id="PTHR43652">
    <property type="entry name" value="BASIC AMINO ACID ANTIPORTER YFCC-RELATED"/>
    <property type="match status" value="1"/>
</dbReference>
<organism evidence="7">
    <name type="scientific">bacterium 19GA11TI05</name>
    <dbReference type="NCBI Taxonomy" id="2920688"/>
    <lineage>
        <taxon>Bacteria</taxon>
    </lineage>
</organism>
<keyword evidence="4 6" id="KW-1133">Transmembrane helix</keyword>
<gene>
    <name evidence="7" type="ORF">MRM81_03160</name>
</gene>
<evidence type="ECO:0000256" key="1">
    <source>
        <dbReference type="ARBA" id="ARBA00004651"/>
    </source>
</evidence>
<feature type="transmembrane region" description="Helical" evidence="6">
    <location>
        <begin position="321"/>
        <end position="337"/>
    </location>
</feature>
<evidence type="ECO:0000256" key="6">
    <source>
        <dbReference type="SAM" id="Phobius"/>
    </source>
</evidence>
<comment type="subcellular location">
    <subcellularLocation>
        <location evidence="1">Cell membrane</location>
        <topology evidence="1">Multi-pass membrane protein</topology>
    </subcellularLocation>
</comment>
<feature type="transmembrane region" description="Helical" evidence="6">
    <location>
        <begin position="390"/>
        <end position="409"/>
    </location>
</feature>
<proteinExistence type="predicted"/>
<keyword evidence="2" id="KW-1003">Cell membrane</keyword>
<dbReference type="EMBL" id="CP095362">
    <property type="protein sequence ID" value="XAG66061.1"/>
    <property type="molecule type" value="Genomic_DNA"/>
</dbReference>
<evidence type="ECO:0000256" key="3">
    <source>
        <dbReference type="ARBA" id="ARBA00022692"/>
    </source>
</evidence>
<evidence type="ECO:0000256" key="2">
    <source>
        <dbReference type="ARBA" id="ARBA00022475"/>
    </source>
</evidence>
<evidence type="ECO:0000313" key="7">
    <source>
        <dbReference type="EMBL" id="XAG66061.1"/>
    </source>
</evidence>
<feature type="transmembrane region" description="Helical" evidence="6">
    <location>
        <begin position="415"/>
        <end position="433"/>
    </location>
</feature>
<keyword evidence="5 6" id="KW-0472">Membrane</keyword>
<keyword evidence="3 6" id="KW-0812">Transmembrane</keyword>
<sequence length="467" mass="50096">MFRKKRMKTKKAVTFNPFVLLFSIIVICVIVSYFVESGAYDRIVSDGRSIVVPGTYHLVEKDPVSFFDIFRAVPHGLIAGSSIIFLVLIVGGAIEVFNQTGAIPVGIARLVAVAGKKGGTFVLVLIFSIFAVLGGFLGWIEAAIPFVPLVIPIIIALGFDAMTAVAVVILGTMVGFALGPTNMYTIGIAHQIAELPMFSGFGLRFIAYLCFTVTALCYILFYAYRVRKNPEKSLVKDIDLSDIQLSYEGEKDKSLTLTQLFSLIVLIATFVCVVYGMTEWGWNINDMSAAFLFAGIVAGISGRMGAGNIANAFINGAKGSMGGAMVVGVAQGVGWILNKTGLMDPLIHVLSGHIDGLSPLGSAIGIFIIVILLTGLVASGSGKAVALMPILIPLADLVGLSRQTAIFAYQLGDGIAHPAYFTYGTLLIFLSYAKIPYMQWMKFVLPLLVIFIILAVIFLKIAVSIDY</sequence>
<dbReference type="InterPro" id="IPR051679">
    <property type="entry name" value="DASS-Related_Transporters"/>
</dbReference>
<feature type="transmembrane region" description="Helical" evidence="6">
    <location>
        <begin position="146"/>
        <end position="169"/>
    </location>
</feature>
<feature type="transmembrane region" description="Helical" evidence="6">
    <location>
        <begin position="357"/>
        <end position="378"/>
    </location>
</feature>
<protein>
    <submittedName>
        <fullName evidence="7">TRAP transporter large permease subunit</fullName>
    </submittedName>
</protein>
<feature type="transmembrane region" description="Helical" evidence="6">
    <location>
        <begin position="445"/>
        <end position="465"/>
    </location>
</feature>
<dbReference type="InterPro" id="IPR018385">
    <property type="entry name" value="C4_dicarb_anaerob_car-like"/>
</dbReference>
<feature type="transmembrane region" description="Helical" evidence="6">
    <location>
        <begin position="290"/>
        <end position="314"/>
    </location>
</feature>
<dbReference type="Pfam" id="PF03606">
    <property type="entry name" value="DcuC"/>
    <property type="match status" value="1"/>
</dbReference>
<reference evidence="7" key="1">
    <citation type="submission" date="2022-03" db="EMBL/GenBank/DDBJ databases">
        <title>Sea Food Isolates.</title>
        <authorList>
            <person name="Li c."/>
        </authorList>
    </citation>
    <scope>NUCLEOTIDE SEQUENCE</scope>
    <source>
        <strain evidence="7">19GA11TI05</strain>
    </source>
</reference>
<evidence type="ECO:0000256" key="4">
    <source>
        <dbReference type="ARBA" id="ARBA00022989"/>
    </source>
</evidence>
<dbReference type="AlphaFoldDB" id="A0AAU6TY97"/>
<feature type="transmembrane region" description="Helical" evidence="6">
    <location>
        <begin position="12"/>
        <end position="35"/>
    </location>
</feature>
<feature type="transmembrane region" description="Helical" evidence="6">
    <location>
        <begin position="260"/>
        <end position="278"/>
    </location>
</feature>
<feature type="transmembrane region" description="Helical" evidence="6">
    <location>
        <begin position="118"/>
        <end position="140"/>
    </location>
</feature>
<feature type="transmembrane region" description="Helical" evidence="6">
    <location>
        <begin position="205"/>
        <end position="224"/>
    </location>
</feature>
<dbReference type="PANTHER" id="PTHR43652:SF6">
    <property type="entry name" value="ARGININE REPRESSOR"/>
    <property type="match status" value="1"/>
</dbReference>
<evidence type="ECO:0000256" key="5">
    <source>
        <dbReference type="ARBA" id="ARBA00023136"/>
    </source>
</evidence>
<name>A0AAU6TY97_UNCXX</name>
<accession>A0AAU6TY97</accession>